<proteinExistence type="predicted"/>
<dbReference type="Gene3D" id="2.130.10.10">
    <property type="entry name" value="YVTN repeat-like/Quinoprotein amine dehydrogenase"/>
    <property type="match status" value="1"/>
</dbReference>
<dbReference type="WBParaSite" id="nRc.2.0.1.t29992-RA">
    <property type="protein sequence ID" value="nRc.2.0.1.t29992-RA"/>
    <property type="gene ID" value="nRc.2.0.1.g29992"/>
</dbReference>
<dbReference type="InterPro" id="IPR015943">
    <property type="entry name" value="WD40/YVTN_repeat-like_dom_sf"/>
</dbReference>
<dbReference type="Proteomes" id="UP000887565">
    <property type="component" value="Unplaced"/>
</dbReference>
<evidence type="ECO:0000313" key="1">
    <source>
        <dbReference type="Proteomes" id="UP000887565"/>
    </source>
</evidence>
<evidence type="ECO:0000313" key="2">
    <source>
        <dbReference type="WBParaSite" id="nRc.2.0.1.t29992-RA"/>
    </source>
</evidence>
<protein>
    <submittedName>
        <fullName evidence="2">Uncharacterized protein</fullName>
    </submittedName>
</protein>
<keyword evidence="1" id="KW-1185">Reference proteome</keyword>
<dbReference type="InterPro" id="IPR036322">
    <property type="entry name" value="WD40_repeat_dom_sf"/>
</dbReference>
<dbReference type="AlphaFoldDB" id="A0A915JW80"/>
<organism evidence="1 2">
    <name type="scientific">Romanomermis culicivorax</name>
    <name type="common">Nematode worm</name>
    <dbReference type="NCBI Taxonomy" id="13658"/>
    <lineage>
        <taxon>Eukaryota</taxon>
        <taxon>Metazoa</taxon>
        <taxon>Ecdysozoa</taxon>
        <taxon>Nematoda</taxon>
        <taxon>Enoplea</taxon>
        <taxon>Dorylaimia</taxon>
        <taxon>Mermithida</taxon>
        <taxon>Mermithoidea</taxon>
        <taxon>Mermithidae</taxon>
        <taxon>Romanomermis</taxon>
    </lineage>
</organism>
<accession>A0A915JW80</accession>
<reference evidence="2" key="1">
    <citation type="submission" date="2022-11" db="UniProtKB">
        <authorList>
            <consortium name="WormBaseParasite"/>
        </authorList>
    </citation>
    <scope>IDENTIFICATION</scope>
</reference>
<dbReference type="SUPFAM" id="SSF50978">
    <property type="entry name" value="WD40 repeat-like"/>
    <property type="match status" value="1"/>
</dbReference>
<sequence>MKSEPMHDELLCLTAAKNETKLFCGSADGFLEEFNFGEWGNLVERFDTKHDDTVDSLCKLDEDLLASASANGTIRKKYSKTLNYLQGIDWYQLAHQSV</sequence>
<name>A0A915JW80_ROMCU</name>